<reference evidence="2 3" key="1">
    <citation type="submission" date="2019-08" db="EMBL/GenBank/DDBJ databases">
        <title>Deep-cultivation of Planctomycetes and their phenomic and genomic characterization uncovers novel biology.</title>
        <authorList>
            <person name="Wiegand S."/>
            <person name="Jogler M."/>
            <person name="Boedeker C."/>
            <person name="Pinto D."/>
            <person name="Vollmers J."/>
            <person name="Rivas-Marin E."/>
            <person name="Kohn T."/>
            <person name="Peeters S.H."/>
            <person name="Heuer A."/>
            <person name="Rast P."/>
            <person name="Oberbeckmann S."/>
            <person name="Bunk B."/>
            <person name="Jeske O."/>
            <person name="Meyerdierks A."/>
            <person name="Storesund J.E."/>
            <person name="Kallscheuer N."/>
            <person name="Luecker S."/>
            <person name="Lage O.M."/>
            <person name="Pohl T."/>
            <person name="Merkel B.J."/>
            <person name="Hornburger P."/>
            <person name="Mueller R.-W."/>
            <person name="Bruemmer F."/>
            <person name="Labrenz M."/>
            <person name="Spormann A.M."/>
            <person name="Op den Camp H."/>
            <person name="Overmann J."/>
            <person name="Amann R."/>
            <person name="Jetten M.S.M."/>
            <person name="Mascher T."/>
            <person name="Medema M.H."/>
            <person name="Devos D.P."/>
            <person name="Kaster A.-K."/>
            <person name="Ovreas L."/>
            <person name="Rohde M."/>
            <person name="Galperin M.Y."/>
            <person name="Jogler C."/>
        </authorList>
    </citation>
    <scope>NUCLEOTIDE SEQUENCE [LARGE SCALE GENOMIC DNA]</scope>
    <source>
        <strain evidence="2 3">UC8</strain>
    </source>
</reference>
<dbReference type="Gene3D" id="1.10.287.850">
    <property type="entry name" value="HP0062-like domain"/>
    <property type="match status" value="1"/>
</dbReference>
<dbReference type="InterPro" id="IPR010310">
    <property type="entry name" value="T7SS_ESAT-6-like"/>
</dbReference>
<dbReference type="KEGG" id="rul:UC8_15000"/>
<protein>
    <recommendedName>
        <fullName evidence="4">WXG100 family type VII secretion target</fullName>
    </recommendedName>
</protein>
<keyword evidence="3" id="KW-1185">Reference proteome</keyword>
<dbReference type="OrthoDB" id="3035322at2"/>
<dbReference type="SUPFAM" id="SSF158414">
    <property type="entry name" value="HP0062-like"/>
    <property type="match status" value="1"/>
</dbReference>
<keyword evidence="1" id="KW-0175">Coiled coil</keyword>
<proteinExistence type="predicted"/>
<evidence type="ECO:0000256" key="1">
    <source>
        <dbReference type="SAM" id="Coils"/>
    </source>
</evidence>
<name>A0A5B9QPR6_9BACT</name>
<dbReference type="Proteomes" id="UP000325286">
    <property type="component" value="Chromosome"/>
</dbReference>
<evidence type="ECO:0000313" key="2">
    <source>
        <dbReference type="EMBL" id="QEG39505.1"/>
    </source>
</evidence>
<gene>
    <name evidence="2" type="ORF">UC8_15000</name>
</gene>
<dbReference type="InterPro" id="IPR029013">
    <property type="entry name" value="HP0062-like_sf"/>
</dbReference>
<sequence length="89" mass="10606">MNQAIADPEELRRFAGHLRAYAEEMKQRNTALASHMNELEQTWRDDQQRKFAAEFEQQMRQLSRLLSATEQHVPYLLRKADQIETYLRG</sequence>
<dbReference type="Pfam" id="PF06013">
    <property type="entry name" value="WXG100"/>
    <property type="match status" value="1"/>
</dbReference>
<dbReference type="RefSeq" id="WP_068136878.1">
    <property type="nucleotide sequence ID" value="NZ_CP042914.1"/>
</dbReference>
<evidence type="ECO:0000313" key="3">
    <source>
        <dbReference type="Proteomes" id="UP000325286"/>
    </source>
</evidence>
<organism evidence="2 3">
    <name type="scientific">Roseimaritima ulvae</name>
    <dbReference type="NCBI Taxonomy" id="980254"/>
    <lineage>
        <taxon>Bacteria</taxon>
        <taxon>Pseudomonadati</taxon>
        <taxon>Planctomycetota</taxon>
        <taxon>Planctomycetia</taxon>
        <taxon>Pirellulales</taxon>
        <taxon>Pirellulaceae</taxon>
        <taxon>Roseimaritima</taxon>
    </lineage>
</organism>
<feature type="coiled-coil region" evidence="1">
    <location>
        <begin position="22"/>
        <end position="72"/>
    </location>
</feature>
<accession>A0A5B9QPR6</accession>
<evidence type="ECO:0008006" key="4">
    <source>
        <dbReference type="Google" id="ProtNLM"/>
    </source>
</evidence>
<dbReference type="EMBL" id="CP042914">
    <property type="protein sequence ID" value="QEG39505.1"/>
    <property type="molecule type" value="Genomic_DNA"/>
</dbReference>
<dbReference type="AlphaFoldDB" id="A0A5B9QPR6"/>